<feature type="binding site" evidence="12">
    <location>
        <position position="218"/>
    </location>
    <ligand>
        <name>D-ribose 5-phosphate</name>
        <dbReference type="ChEBI" id="CHEBI:78346"/>
    </ligand>
</feature>
<dbReference type="Pfam" id="PF14572">
    <property type="entry name" value="Pribosyl_synth"/>
    <property type="match status" value="1"/>
</dbReference>
<sequence>MPNIMKIFSGNANPAMAQAICEYLDLPLSAAEVKKFSDGEISVEIGENVRGTDVFVVQPTSPPVNDHLMELIIMVDALRRASARRITAVIPYYGYARQDRKVRPRVPITAKAVAEMLMAVGTRRVLCMDLHAGQIQGFFNIPVDHLYAAPILLKYIRETFDDVVMVSPDAGGVERTRAFAKRLNAGLAIIDKRRERANECEAMHVIGDVKGKTAILLDDMVDTAGTLCGAAAKLTEMGAREVHACCSHAVLSGPAIDRLEKSCIKSLVVTDSIPLRDNAKDCKKITVLTVAELLGEAIRRIHNEDSVSYLFV</sequence>
<dbReference type="PROSITE" id="PS00114">
    <property type="entry name" value="PRPP_SYNTHASE"/>
    <property type="match status" value="1"/>
</dbReference>
<feature type="binding site" evidence="12">
    <location>
        <begin position="97"/>
        <end position="98"/>
    </location>
    <ligand>
        <name>ATP</name>
        <dbReference type="ChEBI" id="CHEBI:30616"/>
    </ligand>
</feature>
<evidence type="ECO:0000256" key="8">
    <source>
        <dbReference type="ARBA" id="ARBA00022842"/>
    </source>
</evidence>
<comment type="pathway">
    <text evidence="1 12">Metabolic intermediate biosynthesis; 5-phospho-alpha-D-ribose 1-diphosphate biosynthesis; 5-phospho-alpha-D-ribose 1-diphosphate from D-ribose 5-phosphate (route I): step 1/1.</text>
</comment>
<dbReference type="NCBIfam" id="TIGR01251">
    <property type="entry name" value="ribP_PPkin"/>
    <property type="match status" value="1"/>
</dbReference>
<evidence type="ECO:0000256" key="6">
    <source>
        <dbReference type="ARBA" id="ARBA00022777"/>
    </source>
</evidence>
<dbReference type="Pfam" id="PF13793">
    <property type="entry name" value="Pribosyltran_N"/>
    <property type="match status" value="1"/>
</dbReference>
<evidence type="ECO:0000256" key="4">
    <source>
        <dbReference type="ARBA" id="ARBA00022727"/>
    </source>
</evidence>
<evidence type="ECO:0000256" key="7">
    <source>
        <dbReference type="ARBA" id="ARBA00022840"/>
    </source>
</evidence>
<dbReference type="RefSeq" id="WP_267928813.1">
    <property type="nucleotide sequence ID" value="NZ_AP024233.1"/>
</dbReference>
<protein>
    <recommendedName>
        <fullName evidence="12">Ribose-phosphate pyrophosphokinase</fullName>
        <shortName evidence="12">RPPK</shortName>
        <ecNumber evidence="12">2.7.6.1</ecNumber>
    </recommendedName>
    <alternativeName>
        <fullName evidence="12">5-phospho-D-ribosyl alpha-1-diphosphate synthase</fullName>
    </alternativeName>
    <alternativeName>
        <fullName evidence="12">Phosphoribosyl diphosphate synthase</fullName>
    </alternativeName>
    <alternativeName>
        <fullName evidence="12">Phosphoribosyl pyrophosphate synthase</fullName>
        <shortName evidence="12">P-Rib-PP synthase</shortName>
        <shortName evidence="12">PRPP synthase</shortName>
        <shortName evidence="12">PRPPase</shortName>
    </alternativeName>
</protein>
<comment type="subcellular location">
    <subcellularLocation>
        <location evidence="12">Cytoplasm</location>
    </subcellularLocation>
</comment>
<dbReference type="PANTHER" id="PTHR10210">
    <property type="entry name" value="RIBOSE-PHOSPHATE DIPHOSPHOKINASE FAMILY MEMBER"/>
    <property type="match status" value="1"/>
</dbReference>
<keyword evidence="7 12" id="KW-0067">ATP-binding</keyword>
<evidence type="ECO:0000313" key="14">
    <source>
        <dbReference type="EMBL" id="BCO08930.1"/>
    </source>
</evidence>
<keyword evidence="5 12" id="KW-0547">Nucleotide-binding</keyword>
<comment type="subunit">
    <text evidence="12">Homohexamer.</text>
</comment>
<evidence type="ECO:0000256" key="2">
    <source>
        <dbReference type="ARBA" id="ARBA00022679"/>
    </source>
</evidence>
<dbReference type="InterPro" id="IPR000836">
    <property type="entry name" value="PRTase_dom"/>
</dbReference>
<comment type="cofactor">
    <cofactor evidence="12">
        <name>Mg(2+)</name>
        <dbReference type="ChEBI" id="CHEBI:18420"/>
    </cofactor>
    <text evidence="12">Binds 2 Mg(2+) ions per subunit.</text>
</comment>
<dbReference type="SMART" id="SM01400">
    <property type="entry name" value="Pribosyltran_N"/>
    <property type="match status" value="1"/>
</dbReference>
<evidence type="ECO:0000256" key="9">
    <source>
        <dbReference type="ARBA" id="ARBA00049535"/>
    </source>
</evidence>
<keyword evidence="4 12" id="KW-0545">Nucleotide biosynthesis</keyword>
<dbReference type="GO" id="GO:0000287">
    <property type="term" value="F:magnesium ion binding"/>
    <property type="evidence" value="ECO:0007669"/>
    <property type="project" value="UniProtKB-UniRule"/>
</dbReference>
<gene>
    <name evidence="14" type="primary">prsA_2</name>
    <name evidence="12" type="synonym">prs</name>
    <name evidence="14" type="ORF">GF1_13060</name>
</gene>
<feature type="binding site" evidence="12">
    <location>
        <begin position="222"/>
        <end position="226"/>
    </location>
    <ligand>
        <name>D-ribose 5-phosphate</name>
        <dbReference type="ChEBI" id="CHEBI:78346"/>
    </ligand>
</feature>
<comment type="function">
    <text evidence="10 12">Involved in the biosynthesis of the central metabolite phospho-alpha-D-ribosyl-1-pyrophosphate (PRPP) via the transfer of pyrophosphoryl group from ATP to 1-hydroxyl of ribose-5-phosphate (Rib-5-P).</text>
</comment>
<comment type="catalytic activity">
    <reaction evidence="9 12">
        <text>D-ribose 5-phosphate + ATP = 5-phospho-alpha-D-ribose 1-diphosphate + AMP + H(+)</text>
        <dbReference type="Rhea" id="RHEA:15609"/>
        <dbReference type="ChEBI" id="CHEBI:15378"/>
        <dbReference type="ChEBI" id="CHEBI:30616"/>
        <dbReference type="ChEBI" id="CHEBI:58017"/>
        <dbReference type="ChEBI" id="CHEBI:78346"/>
        <dbReference type="ChEBI" id="CHEBI:456215"/>
        <dbReference type="EC" id="2.7.6.1"/>
    </reaction>
</comment>
<dbReference type="GO" id="GO:0006164">
    <property type="term" value="P:purine nucleotide biosynthetic process"/>
    <property type="evidence" value="ECO:0007669"/>
    <property type="project" value="TreeGrafter"/>
</dbReference>
<dbReference type="GO" id="GO:0002189">
    <property type="term" value="C:ribose phosphate diphosphokinase complex"/>
    <property type="evidence" value="ECO:0007669"/>
    <property type="project" value="TreeGrafter"/>
</dbReference>
<dbReference type="HAMAP" id="MF_00583_B">
    <property type="entry name" value="RibP_PPkinase_B"/>
    <property type="match status" value="1"/>
</dbReference>
<dbReference type="SUPFAM" id="SSF53271">
    <property type="entry name" value="PRTase-like"/>
    <property type="match status" value="1"/>
</dbReference>
<dbReference type="KEGG" id="ddu:GF1_13060"/>
<evidence type="ECO:0000259" key="13">
    <source>
        <dbReference type="Pfam" id="PF13793"/>
    </source>
</evidence>
<dbReference type="FunFam" id="3.40.50.2020:FF:000001">
    <property type="entry name" value="Ribose-phosphate pyrophosphokinase"/>
    <property type="match status" value="1"/>
</dbReference>
<feature type="binding site" evidence="12">
    <location>
        <begin position="38"/>
        <end position="40"/>
    </location>
    <ligand>
        <name>ATP</name>
        <dbReference type="ChEBI" id="CHEBI:30616"/>
    </ligand>
</feature>
<evidence type="ECO:0000256" key="5">
    <source>
        <dbReference type="ARBA" id="ARBA00022741"/>
    </source>
</evidence>
<dbReference type="InterPro" id="IPR037515">
    <property type="entry name" value="Rib-P_diPkinase_bac"/>
</dbReference>
<reference evidence="14" key="1">
    <citation type="submission" date="2020-12" db="EMBL/GenBank/DDBJ databases">
        <title>Desulfobium dissulfuricans gen. nov., sp. nov., a novel mesophilic, sulfate-reducing bacterium isolated from a deep-sea hydrothermal vent.</title>
        <authorList>
            <person name="Hashimoto Y."/>
            <person name="Tame A."/>
            <person name="Sawayama S."/>
            <person name="Miyazaki J."/>
            <person name="Takai K."/>
            <person name="Nakagawa S."/>
        </authorList>
    </citation>
    <scope>NUCLEOTIDE SEQUENCE</scope>
    <source>
        <strain evidence="14">GF1</strain>
    </source>
</reference>
<dbReference type="NCBIfam" id="NF002320">
    <property type="entry name" value="PRK01259.1"/>
    <property type="match status" value="1"/>
</dbReference>
<dbReference type="Gene3D" id="3.40.50.2020">
    <property type="match status" value="2"/>
</dbReference>
<dbReference type="GO" id="GO:0006015">
    <property type="term" value="P:5-phosphoribose 1-diphosphate biosynthetic process"/>
    <property type="evidence" value="ECO:0007669"/>
    <property type="project" value="UniProtKB-UniRule"/>
</dbReference>
<dbReference type="InterPro" id="IPR029057">
    <property type="entry name" value="PRTase-like"/>
</dbReference>
<keyword evidence="15" id="KW-1185">Reference proteome</keyword>
<dbReference type="CDD" id="cd06223">
    <property type="entry name" value="PRTases_typeI"/>
    <property type="match status" value="1"/>
</dbReference>
<accession>A0A915UA01</accession>
<evidence type="ECO:0000256" key="10">
    <source>
        <dbReference type="ARBA" id="ARBA00054914"/>
    </source>
</evidence>
<dbReference type="GO" id="GO:0009156">
    <property type="term" value="P:ribonucleoside monophosphate biosynthetic process"/>
    <property type="evidence" value="ECO:0007669"/>
    <property type="project" value="InterPro"/>
</dbReference>
<organism evidence="14 15">
    <name type="scientific">Desulfolithobacter dissulfuricans</name>
    <dbReference type="NCBI Taxonomy" id="2795293"/>
    <lineage>
        <taxon>Bacteria</taxon>
        <taxon>Pseudomonadati</taxon>
        <taxon>Thermodesulfobacteriota</taxon>
        <taxon>Desulfobulbia</taxon>
        <taxon>Desulfobulbales</taxon>
        <taxon>Desulfobulbaceae</taxon>
        <taxon>Desulfolithobacter</taxon>
    </lineage>
</organism>
<evidence type="ECO:0000256" key="11">
    <source>
        <dbReference type="ARBA" id="ARBA00061444"/>
    </source>
</evidence>
<keyword evidence="6 12" id="KW-0418">Kinase</keyword>
<dbReference type="InterPro" id="IPR005946">
    <property type="entry name" value="Rib-P_diPkinase"/>
</dbReference>
<feature type="active site" evidence="12">
    <location>
        <position position="192"/>
    </location>
</feature>
<dbReference type="AlphaFoldDB" id="A0A915UA01"/>
<keyword evidence="3 12" id="KW-0479">Metal-binding</keyword>
<dbReference type="GO" id="GO:0005737">
    <property type="term" value="C:cytoplasm"/>
    <property type="evidence" value="ECO:0007669"/>
    <property type="project" value="UniProtKB-SubCell"/>
</dbReference>
<dbReference type="GO" id="GO:0004749">
    <property type="term" value="F:ribose phosphate diphosphokinase activity"/>
    <property type="evidence" value="ECO:0007669"/>
    <property type="project" value="UniProtKB-UniRule"/>
</dbReference>
<keyword evidence="2 12" id="KW-0808">Transferase</keyword>
<evidence type="ECO:0000256" key="3">
    <source>
        <dbReference type="ARBA" id="ARBA00022723"/>
    </source>
</evidence>
<dbReference type="Proteomes" id="UP001063350">
    <property type="component" value="Chromosome"/>
</dbReference>
<dbReference type="PANTHER" id="PTHR10210:SF41">
    <property type="entry name" value="RIBOSE-PHOSPHATE PYROPHOSPHOKINASE 1, CHLOROPLASTIC"/>
    <property type="match status" value="1"/>
</dbReference>
<proteinExistence type="inferred from homology"/>
<feature type="binding site" evidence="12">
    <location>
        <position position="194"/>
    </location>
    <ligand>
        <name>D-ribose 5-phosphate</name>
        <dbReference type="ChEBI" id="CHEBI:78346"/>
    </ligand>
</feature>
<dbReference type="EC" id="2.7.6.1" evidence="12"/>
<comment type="similarity">
    <text evidence="11 12">Belongs to the ribose-phosphate pyrophosphokinase family. Class I subfamily.</text>
</comment>
<evidence type="ECO:0000256" key="1">
    <source>
        <dbReference type="ARBA" id="ARBA00004996"/>
    </source>
</evidence>
<dbReference type="GO" id="GO:0005524">
    <property type="term" value="F:ATP binding"/>
    <property type="evidence" value="ECO:0007669"/>
    <property type="project" value="UniProtKB-KW"/>
</dbReference>
<dbReference type="GO" id="GO:0016301">
    <property type="term" value="F:kinase activity"/>
    <property type="evidence" value="ECO:0007669"/>
    <property type="project" value="UniProtKB-KW"/>
</dbReference>
<dbReference type="InterPro" id="IPR029099">
    <property type="entry name" value="Pribosyltran_N"/>
</dbReference>
<evidence type="ECO:0000313" key="15">
    <source>
        <dbReference type="Proteomes" id="UP001063350"/>
    </source>
</evidence>
<feature type="binding site" evidence="12">
    <location>
        <position position="169"/>
    </location>
    <ligand>
        <name>Mg(2+)</name>
        <dbReference type="ChEBI" id="CHEBI:18420"/>
    </ligand>
</feature>
<feature type="binding site" evidence="12">
    <location>
        <position position="131"/>
    </location>
    <ligand>
        <name>Mg(2+)</name>
        <dbReference type="ChEBI" id="CHEBI:18420"/>
    </ligand>
</feature>
<dbReference type="EMBL" id="AP024233">
    <property type="protein sequence ID" value="BCO08930.1"/>
    <property type="molecule type" value="Genomic_DNA"/>
</dbReference>
<feature type="domain" description="Ribose-phosphate pyrophosphokinase N-terminal" evidence="13">
    <location>
        <begin position="5"/>
        <end position="121"/>
    </location>
</feature>
<dbReference type="InterPro" id="IPR000842">
    <property type="entry name" value="PRib_PP_synth_CS"/>
</dbReference>
<name>A0A915UA01_9BACT</name>
<keyword evidence="12" id="KW-0963">Cytoplasm</keyword>
<keyword evidence="8 12" id="KW-0460">Magnesium</keyword>
<evidence type="ECO:0000256" key="12">
    <source>
        <dbReference type="HAMAP-Rule" id="MF_00583"/>
    </source>
</evidence>